<dbReference type="Proteomes" id="UP000054144">
    <property type="component" value="Unassembled WGS sequence"/>
</dbReference>
<reference evidence="1 2" key="1">
    <citation type="journal article" date="2015" name="Fungal Genet. Biol.">
        <title>Evolution of novel wood decay mechanisms in Agaricales revealed by the genome sequences of Fistulina hepatica and Cylindrobasidium torrendii.</title>
        <authorList>
            <person name="Floudas D."/>
            <person name="Held B.W."/>
            <person name="Riley R."/>
            <person name="Nagy L.G."/>
            <person name="Koehler G."/>
            <person name="Ransdell A.S."/>
            <person name="Younus H."/>
            <person name="Chow J."/>
            <person name="Chiniquy J."/>
            <person name="Lipzen A."/>
            <person name="Tritt A."/>
            <person name="Sun H."/>
            <person name="Haridas S."/>
            <person name="LaButti K."/>
            <person name="Ohm R.A."/>
            <person name="Kues U."/>
            <person name="Blanchette R.A."/>
            <person name="Grigoriev I.V."/>
            <person name="Minto R.E."/>
            <person name="Hibbett D.S."/>
        </authorList>
    </citation>
    <scope>NUCLEOTIDE SEQUENCE [LARGE SCALE GENOMIC DNA]</scope>
    <source>
        <strain evidence="1 2">ATCC 64428</strain>
    </source>
</reference>
<accession>A0A0D7ANB4</accession>
<evidence type="ECO:0000313" key="2">
    <source>
        <dbReference type="Proteomes" id="UP000054144"/>
    </source>
</evidence>
<sequence>MVPTAGRACRKVIEAELSSVKSKIPHGLVVSLRLDVGLSFSGIQTPHAVCLQKSLALSWCLLAGLCDPNLQDTDDDGLYHVHRDDGCETPTKQRIETTVAKSPQATAAQGREAVQGVIKYYALASNIVLGGEHKSKPGGNPKNHVTVIFKKANGSHVTAKHVYTISLSGLYIGASNKINMISNSMRVGVRVGERSSLRSREISTITVSSKHLRSGKDDEK</sequence>
<name>A0A0D7ANB4_9AGAR</name>
<keyword evidence="2" id="KW-1185">Reference proteome</keyword>
<protein>
    <submittedName>
        <fullName evidence="1">Uncharacterized protein</fullName>
    </submittedName>
</protein>
<gene>
    <name evidence="1" type="ORF">FISHEDRAFT_55223</name>
</gene>
<dbReference type="OrthoDB" id="5139846at2759"/>
<evidence type="ECO:0000313" key="1">
    <source>
        <dbReference type="EMBL" id="KIY53355.1"/>
    </source>
</evidence>
<dbReference type="EMBL" id="KN881618">
    <property type="protein sequence ID" value="KIY53355.1"/>
    <property type="molecule type" value="Genomic_DNA"/>
</dbReference>
<dbReference type="AlphaFoldDB" id="A0A0D7ANB4"/>
<proteinExistence type="predicted"/>
<organism evidence="1 2">
    <name type="scientific">Fistulina hepatica ATCC 64428</name>
    <dbReference type="NCBI Taxonomy" id="1128425"/>
    <lineage>
        <taxon>Eukaryota</taxon>
        <taxon>Fungi</taxon>
        <taxon>Dikarya</taxon>
        <taxon>Basidiomycota</taxon>
        <taxon>Agaricomycotina</taxon>
        <taxon>Agaricomycetes</taxon>
        <taxon>Agaricomycetidae</taxon>
        <taxon>Agaricales</taxon>
        <taxon>Fistulinaceae</taxon>
        <taxon>Fistulina</taxon>
    </lineage>
</organism>